<protein>
    <recommendedName>
        <fullName evidence="4">rRNA-processing protein EFG1</fullName>
    </recommendedName>
    <alternativeName>
        <fullName evidence="5">rRNA-processing protein efg1</fullName>
    </alternativeName>
</protein>
<feature type="compositionally biased region" description="Low complexity" evidence="10">
    <location>
        <begin position="11"/>
        <end position="28"/>
    </location>
</feature>
<evidence type="ECO:0000256" key="7">
    <source>
        <dbReference type="ARBA" id="ARBA00023054"/>
    </source>
</evidence>
<dbReference type="PANTHER" id="PTHR33911">
    <property type="entry name" value="RRNA-PROCESSING PROTEIN EFG1"/>
    <property type="match status" value="1"/>
</dbReference>
<dbReference type="InterPro" id="IPR050786">
    <property type="entry name" value="EFG1_rRNA-proc"/>
</dbReference>
<dbReference type="GO" id="GO:0000462">
    <property type="term" value="P:maturation of SSU-rRNA from tricistronic rRNA transcript (SSU-rRNA, 5.8S rRNA, LSU-rRNA)"/>
    <property type="evidence" value="ECO:0007669"/>
    <property type="project" value="TreeGrafter"/>
</dbReference>
<evidence type="ECO:0000313" key="11">
    <source>
        <dbReference type="EMBL" id="KAK3340456.1"/>
    </source>
</evidence>
<keyword evidence="6" id="KW-0698">rRNA processing</keyword>
<dbReference type="RefSeq" id="XP_062679398.1">
    <property type="nucleotide sequence ID" value="XM_062828907.1"/>
</dbReference>
<feature type="compositionally biased region" description="Acidic residues" evidence="10">
    <location>
        <begin position="257"/>
        <end position="272"/>
    </location>
</feature>
<keyword evidence="12" id="KW-1185">Reference proteome</keyword>
<dbReference type="PANTHER" id="PTHR33911:SF1">
    <property type="entry name" value="RRNA-PROCESSING PROTEIN EFG1"/>
    <property type="match status" value="1"/>
</dbReference>
<comment type="similarity">
    <text evidence="3">Belongs to the EFG1 family.</text>
</comment>
<evidence type="ECO:0000256" key="8">
    <source>
        <dbReference type="ARBA" id="ARBA00023242"/>
    </source>
</evidence>
<organism evidence="11 12">
    <name type="scientific">Neurospora tetraspora</name>
    <dbReference type="NCBI Taxonomy" id="94610"/>
    <lineage>
        <taxon>Eukaryota</taxon>
        <taxon>Fungi</taxon>
        <taxon>Dikarya</taxon>
        <taxon>Ascomycota</taxon>
        <taxon>Pezizomycotina</taxon>
        <taxon>Sordariomycetes</taxon>
        <taxon>Sordariomycetidae</taxon>
        <taxon>Sordariales</taxon>
        <taxon>Sordariaceae</taxon>
        <taxon>Neurospora</taxon>
    </lineage>
</organism>
<evidence type="ECO:0000256" key="1">
    <source>
        <dbReference type="ARBA" id="ARBA00002773"/>
    </source>
</evidence>
<evidence type="ECO:0000256" key="3">
    <source>
        <dbReference type="ARBA" id="ARBA00006916"/>
    </source>
</evidence>
<accession>A0AAE0MPE7</accession>
<dbReference type="GO" id="GO:0005730">
    <property type="term" value="C:nucleolus"/>
    <property type="evidence" value="ECO:0007669"/>
    <property type="project" value="UniProtKB-SubCell"/>
</dbReference>
<evidence type="ECO:0000256" key="10">
    <source>
        <dbReference type="SAM" id="MobiDB-lite"/>
    </source>
</evidence>
<keyword evidence="7 9" id="KW-0175">Coiled coil</keyword>
<gene>
    <name evidence="11" type="ORF">B0H65DRAFT_528960</name>
</gene>
<feature type="compositionally biased region" description="Basic and acidic residues" evidence="10">
    <location>
        <begin position="204"/>
        <end position="227"/>
    </location>
</feature>
<keyword evidence="8" id="KW-0539">Nucleus</keyword>
<reference evidence="11" key="2">
    <citation type="submission" date="2023-06" db="EMBL/GenBank/DDBJ databases">
        <authorList>
            <consortium name="Lawrence Berkeley National Laboratory"/>
            <person name="Haridas S."/>
            <person name="Hensen N."/>
            <person name="Bonometti L."/>
            <person name="Westerberg I."/>
            <person name="Brannstrom I.O."/>
            <person name="Guillou S."/>
            <person name="Cros-Aarteil S."/>
            <person name="Calhoun S."/>
            <person name="Kuo A."/>
            <person name="Mondo S."/>
            <person name="Pangilinan J."/>
            <person name="Riley R."/>
            <person name="Labutti K."/>
            <person name="Andreopoulos B."/>
            <person name="Lipzen A."/>
            <person name="Chen C."/>
            <person name="Yanf M."/>
            <person name="Daum C."/>
            <person name="Ng V."/>
            <person name="Clum A."/>
            <person name="Steindorff A."/>
            <person name="Ohm R."/>
            <person name="Martin F."/>
            <person name="Silar P."/>
            <person name="Natvig D."/>
            <person name="Lalanne C."/>
            <person name="Gautier V."/>
            <person name="Ament-Velasquez S.L."/>
            <person name="Kruys A."/>
            <person name="Hutchinson M.I."/>
            <person name="Powell A.J."/>
            <person name="Barry K."/>
            <person name="Miller A.N."/>
            <person name="Grigoriev I.V."/>
            <person name="Debuchy R."/>
            <person name="Gladieux P."/>
            <person name="Thoren M.H."/>
            <person name="Johannesson H."/>
        </authorList>
    </citation>
    <scope>NUCLEOTIDE SEQUENCE</scope>
    <source>
        <strain evidence="11">CBS 560.94</strain>
    </source>
</reference>
<dbReference type="GO" id="GO:0030688">
    <property type="term" value="C:preribosome, small subunit precursor"/>
    <property type="evidence" value="ECO:0007669"/>
    <property type="project" value="TreeGrafter"/>
</dbReference>
<proteinExistence type="inferred from homology"/>
<evidence type="ECO:0000256" key="9">
    <source>
        <dbReference type="SAM" id="Coils"/>
    </source>
</evidence>
<evidence type="ECO:0000256" key="2">
    <source>
        <dbReference type="ARBA" id="ARBA00004604"/>
    </source>
</evidence>
<dbReference type="EMBL" id="JAUEPP010000006">
    <property type="protein sequence ID" value="KAK3340456.1"/>
    <property type="molecule type" value="Genomic_DNA"/>
</dbReference>
<evidence type="ECO:0000256" key="4">
    <source>
        <dbReference type="ARBA" id="ARBA00018689"/>
    </source>
</evidence>
<comment type="function">
    <text evidence="1">Involved in rRNA processing.</text>
</comment>
<comment type="caution">
    <text evidence="11">The sequence shown here is derived from an EMBL/GenBank/DDBJ whole genome shotgun (WGS) entry which is preliminary data.</text>
</comment>
<sequence>MGKRSFEEAEGSNANGEGQNQNQNQQRSRNPHNRFNPKNIAKRQKTTQKINDGNLSQIKKRVRAIERLLEHKNEKLPANVRNDLGRELKAHKQRIADESDKRLRSKMISKYHMVRFFERKKAMRLAKQLKKQLDETKDEAEIARLKADLHIAEVDLDYALYHPHMETYISLYPKSKDEATEKDEKRSAAHHLHSSRPPMWTTIEKAREEGKSALEKIRDRRPERDSSKPTFKKTAKKSSSQNEERPAKGKYGKTEEKEEESESDDGGFFEED</sequence>
<dbReference type="Pfam" id="PF10153">
    <property type="entry name" value="Efg1"/>
    <property type="match status" value="1"/>
</dbReference>
<comment type="subcellular location">
    <subcellularLocation>
        <location evidence="2">Nucleus</location>
        <location evidence="2">Nucleolus</location>
    </subcellularLocation>
</comment>
<feature type="compositionally biased region" description="Basic and acidic residues" evidence="10">
    <location>
        <begin position="242"/>
        <end position="256"/>
    </location>
</feature>
<dbReference type="InterPro" id="IPR019310">
    <property type="entry name" value="Efg1"/>
</dbReference>
<reference evidence="11" key="1">
    <citation type="journal article" date="2023" name="Mol. Phylogenet. Evol.">
        <title>Genome-scale phylogeny and comparative genomics of the fungal order Sordariales.</title>
        <authorList>
            <person name="Hensen N."/>
            <person name="Bonometti L."/>
            <person name="Westerberg I."/>
            <person name="Brannstrom I.O."/>
            <person name="Guillou S."/>
            <person name="Cros-Aarteil S."/>
            <person name="Calhoun S."/>
            <person name="Haridas S."/>
            <person name="Kuo A."/>
            <person name="Mondo S."/>
            <person name="Pangilinan J."/>
            <person name="Riley R."/>
            <person name="LaButti K."/>
            <person name="Andreopoulos B."/>
            <person name="Lipzen A."/>
            <person name="Chen C."/>
            <person name="Yan M."/>
            <person name="Daum C."/>
            <person name="Ng V."/>
            <person name="Clum A."/>
            <person name="Steindorff A."/>
            <person name="Ohm R.A."/>
            <person name="Martin F."/>
            <person name="Silar P."/>
            <person name="Natvig D.O."/>
            <person name="Lalanne C."/>
            <person name="Gautier V."/>
            <person name="Ament-Velasquez S.L."/>
            <person name="Kruys A."/>
            <person name="Hutchinson M.I."/>
            <person name="Powell A.J."/>
            <person name="Barry K."/>
            <person name="Miller A.N."/>
            <person name="Grigoriev I.V."/>
            <person name="Debuchy R."/>
            <person name="Gladieux P."/>
            <person name="Hiltunen Thoren M."/>
            <person name="Johannesson H."/>
        </authorList>
    </citation>
    <scope>NUCLEOTIDE SEQUENCE</scope>
    <source>
        <strain evidence="11">CBS 560.94</strain>
    </source>
</reference>
<feature type="region of interest" description="Disordered" evidence="10">
    <location>
        <begin position="1"/>
        <end position="55"/>
    </location>
</feature>
<name>A0AAE0MPE7_9PEZI</name>
<evidence type="ECO:0000256" key="5">
    <source>
        <dbReference type="ARBA" id="ARBA00019827"/>
    </source>
</evidence>
<evidence type="ECO:0000256" key="6">
    <source>
        <dbReference type="ARBA" id="ARBA00022552"/>
    </source>
</evidence>
<feature type="region of interest" description="Disordered" evidence="10">
    <location>
        <begin position="179"/>
        <end position="272"/>
    </location>
</feature>
<dbReference type="GeneID" id="87866061"/>
<dbReference type="AlphaFoldDB" id="A0AAE0MPE7"/>
<feature type="coiled-coil region" evidence="9">
    <location>
        <begin position="55"/>
        <end position="146"/>
    </location>
</feature>
<dbReference type="Proteomes" id="UP001278500">
    <property type="component" value="Unassembled WGS sequence"/>
</dbReference>
<evidence type="ECO:0000313" key="12">
    <source>
        <dbReference type="Proteomes" id="UP001278500"/>
    </source>
</evidence>